<dbReference type="Proteomes" id="UP000024635">
    <property type="component" value="Unassembled WGS sequence"/>
</dbReference>
<dbReference type="SUPFAM" id="SSF53649">
    <property type="entry name" value="Alkaline phosphatase-like"/>
    <property type="match status" value="1"/>
</dbReference>
<dbReference type="Pfam" id="PF02995">
    <property type="entry name" value="DUF229"/>
    <property type="match status" value="1"/>
</dbReference>
<name>A0A016S1T0_9BILA</name>
<accession>A0A016S1T0</accession>
<evidence type="ECO:0008006" key="5">
    <source>
        <dbReference type="Google" id="ProtNLM"/>
    </source>
</evidence>
<feature type="region of interest" description="Disordered" evidence="1">
    <location>
        <begin position="74"/>
        <end position="93"/>
    </location>
</feature>
<sequence>MVYFFVIGDSSNTGQTLGAMIGIFRIRQLTIIAIVTITFIFIYNAYTIHDEQGRSVNKENSKLGFKVIISGQDAERGSHGGEEKPAGAAADSLQGQKCRIPKLDINGAEVKSFFFKTKPLECFKNPKNWVYIDDNNNVQYIANRKNAKCKGFYVTRKNDQANEYVSFDSLPSGKPMLSDFATVKCVDGPRTWEGILMSVVRKKDEDLLKSGSKPSPDGSGLNVYFLGFDSLSQMSFRRKMPKSVVVLEKTLDAVVLDGYNIVGDGTPQAFIPILTASTEEELPLTRKRFRHANYVDDVYPFIWSNFSSAGYVTLYGEDAFAIGTFTYRLKGFRNQPTDHYLRTIFKEYEKIGGNCLGSEPLHKTWFRYSREFMQVYKDVPRFLLMHQGLLSHDDINLVEVEDEDLANTLLEMHKSGELDDALVIVMADHGHRFAKLRETHQGQLEERLPFFAISLPKKFRHTEHGMKMYANLMKNKDRLTTPFDIHATLMDILHIPKDLTTVQDTSKRSLSLFRPIPDDRTCAQAGVDAHWCTCLNWQDAMGTAEDKEISQQLALAIVGVINKQLKDVLHLCAKLSLKELLDAKKLVPNEGLLKYKNVKDKDGFVPDLSGNTKTAFAHYQIKLRTTPGNAIYEVTLFYNFITKEVHIDLSSISHPNKFGDAPHCIINQNYFLATFCVCHDKV</sequence>
<feature type="transmembrane region" description="Helical" evidence="2">
    <location>
        <begin position="29"/>
        <end position="46"/>
    </location>
</feature>
<dbReference type="EMBL" id="JARK01001650">
    <property type="protein sequence ID" value="EYB84595.1"/>
    <property type="molecule type" value="Genomic_DNA"/>
</dbReference>
<comment type="caution">
    <text evidence="3">The sequence shown here is derived from an EMBL/GenBank/DDBJ whole genome shotgun (WGS) entry which is preliminary data.</text>
</comment>
<evidence type="ECO:0000256" key="2">
    <source>
        <dbReference type="SAM" id="Phobius"/>
    </source>
</evidence>
<dbReference type="PANTHER" id="PTHR10974:SF1">
    <property type="entry name" value="FI08016P-RELATED"/>
    <property type="match status" value="1"/>
</dbReference>
<evidence type="ECO:0000256" key="1">
    <source>
        <dbReference type="SAM" id="MobiDB-lite"/>
    </source>
</evidence>
<protein>
    <recommendedName>
        <fullName evidence="5">DUF229 domain-containing protein</fullName>
    </recommendedName>
</protein>
<dbReference type="InterPro" id="IPR017850">
    <property type="entry name" value="Alkaline_phosphatase_core_sf"/>
</dbReference>
<keyword evidence="2" id="KW-0812">Transmembrane</keyword>
<dbReference type="AlphaFoldDB" id="A0A016S1T0"/>
<keyword evidence="2" id="KW-1133">Transmembrane helix</keyword>
<keyword evidence="4" id="KW-1185">Reference proteome</keyword>
<dbReference type="STRING" id="53326.A0A016S1T0"/>
<feature type="compositionally biased region" description="Basic and acidic residues" evidence="1">
    <location>
        <begin position="74"/>
        <end position="85"/>
    </location>
</feature>
<evidence type="ECO:0000313" key="4">
    <source>
        <dbReference type="Proteomes" id="UP000024635"/>
    </source>
</evidence>
<proteinExistence type="predicted"/>
<organism evidence="3 4">
    <name type="scientific">Ancylostoma ceylanicum</name>
    <dbReference type="NCBI Taxonomy" id="53326"/>
    <lineage>
        <taxon>Eukaryota</taxon>
        <taxon>Metazoa</taxon>
        <taxon>Ecdysozoa</taxon>
        <taxon>Nematoda</taxon>
        <taxon>Chromadorea</taxon>
        <taxon>Rhabditida</taxon>
        <taxon>Rhabditina</taxon>
        <taxon>Rhabditomorpha</taxon>
        <taxon>Strongyloidea</taxon>
        <taxon>Ancylostomatidae</taxon>
        <taxon>Ancylostomatinae</taxon>
        <taxon>Ancylostoma</taxon>
    </lineage>
</organism>
<gene>
    <name evidence="3" type="primary">Acey_s0314.g2251</name>
    <name evidence="3" type="ORF">Y032_0314g2251</name>
</gene>
<dbReference type="InterPro" id="IPR004245">
    <property type="entry name" value="DUF229"/>
</dbReference>
<dbReference type="OrthoDB" id="413313at2759"/>
<evidence type="ECO:0000313" key="3">
    <source>
        <dbReference type="EMBL" id="EYB84595.1"/>
    </source>
</evidence>
<dbReference type="FunFam" id="3.40.720.10:FF:000017">
    <property type="entry name" value="Predicted protein"/>
    <property type="match status" value="1"/>
</dbReference>
<reference evidence="4" key="1">
    <citation type="journal article" date="2015" name="Nat. Genet.">
        <title>The genome and transcriptome of the zoonotic hookworm Ancylostoma ceylanicum identify infection-specific gene families.</title>
        <authorList>
            <person name="Schwarz E.M."/>
            <person name="Hu Y."/>
            <person name="Antoshechkin I."/>
            <person name="Miller M.M."/>
            <person name="Sternberg P.W."/>
            <person name="Aroian R.V."/>
        </authorList>
    </citation>
    <scope>NUCLEOTIDE SEQUENCE</scope>
    <source>
        <strain evidence="4">HY135</strain>
    </source>
</reference>
<dbReference type="GO" id="GO:0005615">
    <property type="term" value="C:extracellular space"/>
    <property type="evidence" value="ECO:0007669"/>
    <property type="project" value="TreeGrafter"/>
</dbReference>
<dbReference type="Gene3D" id="3.40.720.10">
    <property type="entry name" value="Alkaline Phosphatase, subunit A"/>
    <property type="match status" value="1"/>
</dbReference>
<keyword evidence="2" id="KW-0472">Membrane</keyword>
<dbReference type="CDD" id="cd16021">
    <property type="entry name" value="ALP_like"/>
    <property type="match status" value="1"/>
</dbReference>
<dbReference type="PANTHER" id="PTHR10974">
    <property type="entry name" value="FI08016P-RELATED"/>
    <property type="match status" value="1"/>
</dbReference>